<dbReference type="Pfam" id="PF13185">
    <property type="entry name" value="GAF_2"/>
    <property type="match status" value="2"/>
</dbReference>
<dbReference type="InterPro" id="IPR003018">
    <property type="entry name" value="GAF"/>
</dbReference>
<evidence type="ECO:0000256" key="4">
    <source>
        <dbReference type="ARBA" id="ARBA00022475"/>
    </source>
</evidence>
<protein>
    <recommendedName>
        <fullName evidence="3">histidine kinase</fullName>
        <ecNumber evidence="3">2.7.13.3</ecNumber>
    </recommendedName>
</protein>
<evidence type="ECO:0000256" key="7">
    <source>
        <dbReference type="ARBA" id="ARBA00022741"/>
    </source>
</evidence>
<keyword evidence="18" id="KW-1185">Reference proteome</keyword>
<dbReference type="GO" id="GO:0000155">
    <property type="term" value="F:phosphorelay sensor kinase activity"/>
    <property type="evidence" value="ECO:0007669"/>
    <property type="project" value="InterPro"/>
</dbReference>
<keyword evidence="6" id="KW-0808">Transferase</keyword>
<dbReference type="PROSITE" id="PS50006">
    <property type="entry name" value="FHA_DOMAIN"/>
    <property type="match status" value="1"/>
</dbReference>
<dbReference type="InterPro" id="IPR000253">
    <property type="entry name" value="FHA_dom"/>
</dbReference>
<dbReference type="InterPro" id="IPR005467">
    <property type="entry name" value="His_kinase_dom"/>
</dbReference>
<keyword evidence="11" id="KW-0472">Membrane</keyword>
<feature type="domain" description="Response regulatory" evidence="16">
    <location>
        <begin position="837"/>
        <end position="950"/>
    </location>
</feature>
<dbReference type="PROSITE" id="PS50109">
    <property type="entry name" value="HIS_KIN"/>
    <property type="match status" value="1"/>
</dbReference>
<name>W9AUR8_MYCCO</name>
<dbReference type="EMBL" id="CCBB010000003">
    <property type="protein sequence ID" value="CDO09273.1"/>
    <property type="molecule type" value="Genomic_DNA"/>
</dbReference>
<dbReference type="Pfam" id="PF00498">
    <property type="entry name" value="FHA"/>
    <property type="match status" value="1"/>
</dbReference>
<keyword evidence="4" id="KW-1003">Cell membrane</keyword>
<keyword evidence="5" id="KW-0597">Phosphoprotein</keyword>
<dbReference type="eggNOG" id="COG2205">
    <property type="taxonomic scope" value="Bacteria"/>
</dbReference>
<proteinExistence type="predicted"/>
<dbReference type="SUPFAM" id="SSF47384">
    <property type="entry name" value="Homodimeric domain of signal transducing histidine kinase"/>
    <property type="match status" value="1"/>
</dbReference>
<dbReference type="InterPro" id="IPR029016">
    <property type="entry name" value="GAF-like_dom_sf"/>
</dbReference>
<evidence type="ECO:0000259" key="15">
    <source>
        <dbReference type="PROSITE" id="PS50109"/>
    </source>
</evidence>
<dbReference type="SUPFAM" id="SSF52172">
    <property type="entry name" value="CheY-like"/>
    <property type="match status" value="1"/>
</dbReference>
<dbReference type="Proteomes" id="UP000028870">
    <property type="component" value="Unassembled WGS sequence"/>
</dbReference>
<comment type="subcellular location">
    <subcellularLocation>
        <location evidence="2">Cell membrane</location>
    </subcellularLocation>
</comment>
<dbReference type="InterPro" id="IPR036890">
    <property type="entry name" value="HATPase_C_sf"/>
</dbReference>
<evidence type="ECO:0000313" key="18">
    <source>
        <dbReference type="Proteomes" id="UP000028870"/>
    </source>
</evidence>
<dbReference type="SMART" id="SM00240">
    <property type="entry name" value="FHA"/>
    <property type="match status" value="1"/>
</dbReference>
<sequence>MMTCAQGHPSVAGDFCDVCGQPIAGADESQAAQPVSPHPAAVTACPTCGALRSGRFCENCGLDTGPAGEWVAVVSADRDFYDRVVARGEHDTVEYPPVFQERRISLRGKQILIGRQAGGASVAPDIDLGVQPADRGVSARHALLRLRETGPTITDLGSTNGTSLNGSEDLLGSDVETPLKDGDRIHIGAWTTITVARATAEEPAPDPGERTTRTSRGSFQLHRELRDAREQSASSREILSALARDVANPGAVLDTVVEYAARLCRARAAQLFLLSGDMFHVSRVSGETPEEYRRLLVAHPIARNRLSTVGRAAEDMCTHQVADVLADDDYGRLDLQRLAGFRTLLSTPMIVAGEVVGVLSMWRTEVAPFDARERDLLEEFAAQGAIVLRQVDLMRALESRGAELASKVAQLEALREVGEAVGSSLDLDEVLDQIVRNAVRLTNLGFGDITLGTDGGSILEYHESADSFDVRAAFGSSPELLAQLRQVTIDRDTTVVARTALQRRVLEIADIAEADPDPYLDVVLRDGWRSLLSVPMIRSDTLVGVLVIRRRGTGAFPPDVIEMLEAFASQSALAIVNARLFRELETKTRELEVAGRHKSEFLASMSHELRTPLNAVIGFSEVLLDRLFGEVNDRQDEYLRDIRNSGQHLLELINEILDLSKVEDGQMELEPSTFVVAGVVESALAMVRERAAQHGIGLTVHIGADVDLIEADERRFKQVLLNLLSNAVKFTPDGGSVTVRADRDGTELVVTVTDTGIGVPPEDQDRIFESFQQGGRGAPKEEGTGLGLTLSRRIVRLFGGRMWLESTVGAGSTFGFSVPGLPEPATAATARPDGTPVVLVLDEDRVSQDLVDAYLEPFPVDVLRAWDGAKAVDLIRAVRPVAVILEIGLSRMDGWQVLAALKADPATATMPVVIASTVDNRSRGLALGAAAYLLKPVRRDELVGALRSVGVLPTVEPA</sequence>
<evidence type="ECO:0000256" key="5">
    <source>
        <dbReference type="ARBA" id="ARBA00022553"/>
    </source>
</evidence>
<comment type="caution">
    <text evidence="12">Lacks conserved residue(s) required for the propagation of feature annotation.</text>
</comment>
<dbReference type="Pfam" id="PF02518">
    <property type="entry name" value="HATPase_c"/>
    <property type="match status" value="1"/>
</dbReference>
<evidence type="ECO:0000256" key="3">
    <source>
        <dbReference type="ARBA" id="ARBA00012438"/>
    </source>
</evidence>
<dbReference type="PROSITE" id="PS50110">
    <property type="entry name" value="RESPONSE_REGULATORY"/>
    <property type="match status" value="1"/>
</dbReference>
<dbReference type="InterPro" id="IPR003594">
    <property type="entry name" value="HATPase_dom"/>
</dbReference>
<organism evidence="17 18">
    <name type="scientific">Mycolicibacterium cosmeticum</name>
    <dbReference type="NCBI Taxonomy" id="258533"/>
    <lineage>
        <taxon>Bacteria</taxon>
        <taxon>Bacillati</taxon>
        <taxon>Actinomycetota</taxon>
        <taxon>Actinomycetes</taxon>
        <taxon>Mycobacteriales</taxon>
        <taxon>Mycobacteriaceae</taxon>
        <taxon>Mycolicibacterium</taxon>
    </lineage>
</organism>
<evidence type="ECO:0000256" key="6">
    <source>
        <dbReference type="ARBA" id="ARBA00022679"/>
    </source>
</evidence>
<dbReference type="GO" id="GO:0005524">
    <property type="term" value="F:ATP binding"/>
    <property type="evidence" value="ECO:0007669"/>
    <property type="project" value="UniProtKB-KW"/>
</dbReference>
<evidence type="ECO:0000313" key="17">
    <source>
        <dbReference type="EMBL" id="CDO09273.1"/>
    </source>
</evidence>
<dbReference type="SUPFAM" id="SSF49879">
    <property type="entry name" value="SMAD/FHA domain"/>
    <property type="match status" value="1"/>
</dbReference>
<evidence type="ECO:0000256" key="11">
    <source>
        <dbReference type="ARBA" id="ARBA00023136"/>
    </source>
</evidence>
<dbReference type="CDD" id="cd00060">
    <property type="entry name" value="FHA"/>
    <property type="match status" value="1"/>
</dbReference>
<dbReference type="Gene3D" id="3.30.450.40">
    <property type="match status" value="2"/>
</dbReference>
<dbReference type="SMART" id="SM00065">
    <property type="entry name" value="GAF"/>
    <property type="match status" value="2"/>
</dbReference>
<keyword evidence="10" id="KW-0902">Two-component regulatory system</keyword>
<evidence type="ECO:0000256" key="2">
    <source>
        <dbReference type="ARBA" id="ARBA00004236"/>
    </source>
</evidence>
<evidence type="ECO:0000256" key="13">
    <source>
        <dbReference type="SAM" id="MobiDB-lite"/>
    </source>
</evidence>
<dbReference type="SMART" id="SM00388">
    <property type="entry name" value="HisKA"/>
    <property type="match status" value="1"/>
</dbReference>
<dbReference type="PANTHER" id="PTHR43047:SF63">
    <property type="entry name" value="HISTIDINE KINASE"/>
    <property type="match status" value="1"/>
</dbReference>
<dbReference type="CDD" id="cd16922">
    <property type="entry name" value="HATPase_EvgS-ArcB-TorS-like"/>
    <property type="match status" value="1"/>
</dbReference>
<dbReference type="GO" id="GO:0009927">
    <property type="term" value="F:histidine phosphotransfer kinase activity"/>
    <property type="evidence" value="ECO:0007669"/>
    <property type="project" value="TreeGrafter"/>
</dbReference>
<evidence type="ECO:0000259" key="16">
    <source>
        <dbReference type="PROSITE" id="PS50110"/>
    </source>
</evidence>
<dbReference type="GO" id="GO:0005886">
    <property type="term" value="C:plasma membrane"/>
    <property type="evidence" value="ECO:0007669"/>
    <property type="project" value="UniProtKB-SubCell"/>
</dbReference>
<dbReference type="STRING" id="258533.BN977_04094"/>
<dbReference type="CDD" id="cd00082">
    <property type="entry name" value="HisKA"/>
    <property type="match status" value="1"/>
</dbReference>
<reference evidence="17" key="2">
    <citation type="submission" date="2014-03" db="EMBL/GenBank/DDBJ databases">
        <authorList>
            <person name="Urmite Genomes"/>
        </authorList>
    </citation>
    <scope>NUCLEOTIDE SEQUENCE</scope>
    <source>
        <strain evidence="17">DSM 44829</strain>
    </source>
</reference>
<keyword evidence="8 17" id="KW-0418">Kinase</keyword>
<dbReference type="SUPFAM" id="SSF55874">
    <property type="entry name" value="ATPase domain of HSP90 chaperone/DNA topoisomerase II/histidine kinase"/>
    <property type="match status" value="1"/>
</dbReference>
<dbReference type="InterPro" id="IPR008984">
    <property type="entry name" value="SMAD_FHA_dom_sf"/>
</dbReference>
<feature type="domain" description="FHA" evidence="14">
    <location>
        <begin position="111"/>
        <end position="169"/>
    </location>
</feature>
<dbReference type="PRINTS" id="PR00344">
    <property type="entry name" value="BCTRLSENSOR"/>
</dbReference>
<dbReference type="InterPro" id="IPR011006">
    <property type="entry name" value="CheY-like_superfamily"/>
</dbReference>
<dbReference type="Gene3D" id="1.10.287.130">
    <property type="match status" value="1"/>
</dbReference>
<accession>W9AUR8</accession>
<evidence type="ECO:0000256" key="10">
    <source>
        <dbReference type="ARBA" id="ARBA00023012"/>
    </source>
</evidence>
<dbReference type="InterPro" id="IPR004358">
    <property type="entry name" value="Sig_transdc_His_kin-like_C"/>
</dbReference>
<evidence type="ECO:0000256" key="9">
    <source>
        <dbReference type="ARBA" id="ARBA00022840"/>
    </source>
</evidence>
<dbReference type="Pfam" id="PF00512">
    <property type="entry name" value="HisKA"/>
    <property type="match status" value="1"/>
</dbReference>
<dbReference type="Gene3D" id="2.60.200.20">
    <property type="match status" value="1"/>
</dbReference>
<evidence type="ECO:0000259" key="14">
    <source>
        <dbReference type="PROSITE" id="PS50006"/>
    </source>
</evidence>
<dbReference type="PANTHER" id="PTHR43047">
    <property type="entry name" value="TWO-COMPONENT HISTIDINE PROTEIN KINASE"/>
    <property type="match status" value="1"/>
</dbReference>
<evidence type="ECO:0000256" key="12">
    <source>
        <dbReference type="PROSITE-ProRule" id="PRU00169"/>
    </source>
</evidence>
<reference evidence="17" key="1">
    <citation type="submission" date="2014-03" db="EMBL/GenBank/DDBJ databases">
        <title>Draft Genome Sequence of Mycobacterium cosmeticum DSM 44829.</title>
        <authorList>
            <person name="Croce O."/>
            <person name="Robert C."/>
            <person name="Raoult D."/>
            <person name="Drancourt M."/>
        </authorList>
    </citation>
    <scope>NUCLEOTIDE SEQUENCE [LARGE SCALE GENOMIC DNA]</scope>
    <source>
        <strain evidence="17">DSM 44829</strain>
    </source>
</reference>
<feature type="domain" description="Histidine kinase" evidence="15">
    <location>
        <begin position="604"/>
        <end position="822"/>
    </location>
</feature>
<dbReference type="EC" id="2.7.13.3" evidence="3"/>
<dbReference type="Gene3D" id="3.30.565.10">
    <property type="entry name" value="Histidine kinase-like ATPase, C-terminal domain"/>
    <property type="match status" value="1"/>
</dbReference>
<dbReference type="AlphaFoldDB" id="W9AUR8"/>
<dbReference type="InterPro" id="IPR001789">
    <property type="entry name" value="Sig_transdc_resp-reg_receiver"/>
</dbReference>
<dbReference type="SMART" id="SM00387">
    <property type="entry name" value="HATPase_c"/>
    <property type="match status" value="1"/>
</dbReference>
<dbReference type="eggNOG" id="COG1716">
    <property type="taxonomic scope" value="Bacteria"/>
</dbReference>
<keyword evidence="7" id="KW-0547">Nucleotide-binding</keyword>
<dbReference type="SUPFAM" id="SSF55781">
    <property type="entry name" value="GAF domain-like"/>
    <property type="match status" value="2"/>
</dbReference>
<feature type="region of interest" description="Disordered" evidence="13">
    <location>
        <begin position="198"/>
        <end position="223"/>
    </location>
</feature>
<evidence type="ECO:0000256" key="8">
    <source>
        <dbReference type="ARBA" id="ARBA00022777"/>
    </source>
</evidence>
<gene>
    <name evidence="17" type="ORF">BN977_04094</name>
</gene>
<dbReference type="Pfam" id="PF00072">
    <property type="entry name" value="Response_reg"/>
    <property type="match status" value="1"/>
</dbReference>
<dbReference type="SMART" id="SM00448">
    <property type="entry name" value="REC"/>
    <property type="match status" value="1"/>
</dbReference>
<comment type="catalytic activity">
    <reaction evidence="1">
        <text>ATP + protein L-histidine = ADP + protein N-phospho-L-histidine.</text>
        <dbReference type="EC" id="2.7.13.3"/>
    </reaction>
</comment>
<dbReference type="InterPro" id="IPR003661">
    <property type="entry name" value="HisK_dim/P_dom"/>
</dbReference>
<keyword evidence="9" id="KW-0067">ATP-binding</keyword>
<dbReference type="FunFam" id="1.10.287.130:FF:000038">
    <property type="entry name" value="Sensory transduction histidine kinase"/>
    <property type="match status" value="1"/>
</dbReference>
<dbReference type="FunFam" id="3.30.565.10:FF:000023">
    <property type="entry name" value="PAS domain-containing sensor histidine kinase"/>
    <property type="match status" value="1"/>
</dbReference>
<dbReference type="InterPro" id="IPR036097">
    <property type="entry name" value="HisK_dim/P_sf"/>
</dbReference>
<comment type="caution">
    <text evidence="17">The sequence shown here is derived from an EMBL/GenBank/DDBJ whole genome shotgun (WGS) entry which is preliminary data.</text>
</comment>
<evidence type="ECO:0000256" key="1">
    <source>
        <dbReference type="ARBA" id="ARBA00000085"/>
    </source>
</evidence>
<dbReference type="Gene3D" id="3.40.50.2300">
    <property type="match status" value="1"/>
</dbReference>